<gene>
    <name evidence="1" type="ORF">SNOG_10718</name>
</gene>
<organism evidence="1 2">
    <name type="scientific">Phaeosphaeria nodorum (strain SN15 / ATCC MYA-4574 / FGSC 10173)</name>
    <name type="common">Glume blotch fungus</name>
    <name type="synonym">Parastagonospora nodorum</name>
    <dbReference type="NCBI Taxonomy" id="321614"/>
    <lineage>
        <taxon>Eukaryota</taxon>
        <taxon>Fungi</taxon>
        <taxon>Dikarya</taxon>
        <taxon>Ascomycota</taxon>
        <taxon>Pezizomycotina</taxon>
        <taxon>Dothideomycetes</taxon>
        <taxon>Pleosporomycetidae</taxon>
        <taxon>Pleosporales</taxon>
        <taxon>Pleosporineae</taxon>
        <taxon>Phaeosphaeriaceae</taxon>
        <taxon>Parastagonospora</taxon>
    </lineage>
</organism>
<protein>
    <submittedName>
        <fullName evidence="1">Uncharacterized protein</fullName>
    </submittedName>
</protein>
<dbReference type="EMBL" id="CH445341">
    <property type="protein sequence ID" value="EAT82112.1"/>
    <property type="molecule type" value="Genomic_DNA"/>
</dbReference>
<name>Q0UBZ6_PHANO</name>
<dbReference type="HOGENOM" id="CLU_3207830_0_0_1"/>
<evidence type="ECO:0000313" key="1">
    <source>
        <dbReference type="EMBL" id="EAT82112.1"/>
    </source>
</evidence>
<dbReference type="AlphaFoldDB" id="Q0UBZ6"/>
<dbReference type="GeneID" id="5977887"/>
<sequence length="45" mass="5113">MDPQQCPWKVSTDKLSHQGPTIEGPMCDVMSNAWFNKPTPVLQRL</sequence>
<reference evidence="2" key="1">
    <citation type="journal article" date="2007" name="Plant Cell">
        <title>Dothideomycete-plant interactions illuminated by genome sequencing and EST analysis of the wheat pathogen Stagonospora nodorum.</title>
        <authorList>
            <person name="Hane J.K."/>
            <person name="Lowe R.G."/>
            <person name="Solomon P.S."/>
            <person name="Tan K.C."/>
            <person name="Schoch C.L."/>
            <person name="Spatafora J.W."/>
            <person name="Crous P.W."/>
            <person name="Kodira C."/>
            <person name="Birren B.W."/>
            <person name="Galagan J.E."/>
            <person name="Torriani S.F."/>
            <person name="McDonald B.A."/>
            <person name="Oliver R.P."/>
        </authorList>
    </citation>
    <scope>NUCLEOTIDE SEQUENCE [LARGE SCALE GENOMIC DNA]</scope>
    <source>
        <strain evidence="2">SN15 / ATCC MYA-4574 / FGSC 10173</strain>
    </source>
</reference>
<dbReference type="InParanoid" id="Q0UBZ6"/>
<accession>Q0UBZ6</accession>
<proteinExistence type="predicted"/>
<evidence type="ECO:0000313" key="2">
    <source>
        <dbReference type="Proteomes" id="UP000001055"/>
    </source>
</evidence>
<dbReference type="Proteomes" id="UP000001055">
    <property type="component" value="Unassembled WGS sequence"/>
</dbReference>
<dbReference type="KEGG" id="pno:SNOG_10718"/>
<dbReference type="RefSeq" id="XP_001800980.1">
    <property type="nucleotide sequence ID" value="XM_001800928.1"/>
</dbReference>